<keyword evidence="1" id="KW-0732">Signal</keyword>
<organism evidence="3 4">
    <name type="scientific">Ruminococcus bromii</name>
    <dbReference type="NCBI Taxonomy" id="40518"/>
    <lineage>
        <taxon>Bacteria</taxon>
        <taxon>Bacillati</taxon>
        <taxon>Bacillota</taxon>
        <taxon>Clostridia</taxon>
        <taxon>Eubacteriales</taxon>
        <taxon>Oscillospiraceae</taxon>
        <taxon>Ruminococcus</taxon>
    </lineage>
</organism>
<evidence type="ECO:0000259" key="2">
    <source>
        <dbReference type="PROSITE" id="PS51766"/>
    </source>
</evidence>
<evidence type="ECO:0000313" key="4">
    <source>
        <dbReference type="Proteomes" id="UP001056693"/>
    </source>
</evidence>
<dbReference type="InterPro" id="IPR016134">
    <property type="entry name" value="Dockerin_dom"/>
</dbReference>
<dbReference type="SUPFAM" id="SSF63446">
    <property type="entry name" value="Type I dockerin domain"/>
    <property type="match status" value="1"/>
</dbReference>
<feature type="signal peptide" evidence="1">
    <location>
        <begin position="1"/>
        <end position="26"/>
    </location>
</feature>
<dbReference type="InterPro" id="IPR036439">
    <property type="entry name" value="Dockerin_dom_sf"/>
</dbReference>
<dbReference type="EMBL" id="SNUZ01000013">
    <property type="protein sequence ID" value="MCL3788219.1"/>
    <property type="molecule type" value="Genomic_DNA"/>
</dbReference>
<dbReference type="Gene3D" id="1.10.1330.10">
    <property type="entry name" value="Dockerin domain"/>
    <property type="match status" value="1"/>
</dbReference>
<dbReference type="PROSITE" id="PS51766">
    <property type="entry name" value="DOCKERIN"/>
    <property type="match status" value="1"/>
</dbReference>
<dbReference type="RefSeq" id="WP_249377116.1">
    <property type="nucleotide sequence ID" value="NZ_SNUZ01000013.1"/>
</dbReference>
<feature type="chain" id="PRO_5045208164" description="Dockerin domain-containing protein" evidence="1">
    <location>
        <begin position="27"/>
        <end position="739"/>
    </location>
</feature>
<sequence>MKKRILSALLSATLVVASVSSITAMAAGDTVNGTTYEYNTFTANKITHPENGLKAPDGIVDYIGNSTVTDEITGVGDRAQNYAWSAIGHGDWVYIGTCPNAMTQTLNFMGTVLGNKFDKEVMIATLNAMFNGAFFTSEEDGGDPKGILVKVNTKTGEVKLLMSKATTDTNVQFRNVVELNGKFYFCGSVNGLPTVYQVDPETDEYKKVYQSISQADYYKAYQMGISVGIRGISTYENKLIISLVGLEGAYICESDNPEDPDSFKVIATMDDMFNYPAYRYQDSIYGGSIWDMAAYNDSLYVSICTGRPENKPDDNTMQSFAIIKGDRDDNGKWTWTSVVGDQEKDNAKYTYGIDPERTRSGAANFCIYDGYLYIGEYNDEEIALERVLFDRSCDFVNANLEQSVNLYRMDTDENIDLVVGDADKMFPDGSITDLGSGFDRNENQYIWRMQVYDDKLYVGTFDTSSLLEPIGQLTNGDLLKMTDEEWQSQIEYIKVLAELILNKYKKPHLPVTAPAAFSVSRNDARDMAKSVNNAGRISKATAARAEDVIELANEVENAVDEKASKEFIATYKEFADASDDISSVIGDLSDKIFTEENFAKMISFVECAAYLSTSERGFDLYTLDSDLNVETVTTNGFGDPYNHGCRTFAVTDDSLVVGTANPFYGTQVWTLAESKSDVDYDINSDGKVDVNDATYIQHVVAGSAEKPDNFDSKADFNKDGKVDVTDITAYQIYLAKNNN</sequence>
<dbReference type="InterPro" id="IPR018247">
    <property type="entry name" value="EF_Hand_1_Ca_BS"/>
</dbReference>
<proteinExistence type="predicted"/>
<protein>
    <recommendedName>
        <fullName evidence="2">Dockerin domain-containing protein</fullName>
    </recommendedName>
</protein>
<evidence type="ECO:0000256" key="1">
    <source>
        <dbReference type="SAM" id="SignalP"/>
    </source>
</evidence>
<comment type="caution">
    <text evidence="3">The sequence shown here is derived from an EMBL/GenBank/DDBJ whole genome shotgun (WGS) entry which is preliminary data.</text>
</comment>
<gene>
    <name evidence="3" type="ORF">E2N93_09435</name>
</gene>
<name>A0ABT0NIY3_9FIRM</name>
<dbReference type="CDD" id="cd14256">
    <property type="entry name" value="Dockerin_I"/>
    <property type="match status" value="1"/>
</dbReference>
<dbReference type="Proteomes" id="UP001056693">
    <property type="component" value="Unassembled WGS sequence"/>
</dbReference>
<dbReference type="PROSITE" id="PS00018">
    <property type="entry name" value="EF_HAND_1"/>
    <property type="match status" value="1"/>
</dbReference>
<feature type="domain" description="Dockerin" evidence="2">
    <location>
        <begin position="675"/>
        <end position="739"/>
    </location>
</feature>
<dbReference type="Pfam" id="PF00404">
    <property type="entry name" value="Dockerin_1"/>
    <property type="match status" value="1"/>
</dbReference>
<evidence type="ECO:0000313" key="3">
    <source>
        <dbReference type="EMBL" id="MCL3788219.1"/>
    </source>
</evidence>
<reference evidence="3 4" key="1">
    <citation type="submission" date="2019-03" db="EMBL/GenBank/DDBJ databases">
        <authorList>
            <person name="Molinero N."/>
            <person name="Sanchez B."/>
            <person name="Walker A."/>
            <person name="Duncan S."/>
            <person name="Delgado S."/>
            <person name="Margolles A."/>
        </authorList>
    </citation>
    <scope>NUCLEOTIDE SEQUENCE [LARGE SCALE GENOMIC DNA]</scope>
    <source>
        <strain evidence="3 4">IPLA60002</strain>
    </source>
</reference>
<accession>A0ABT0NIY3</accession>
<keyword evidence="4" id="KW-1185">Reference proteome</keyword>
<dbReference type="InterPro" id="IPR002105">
    <property type="entry name" value="Dockerin_1_rpt"/>
</dbReference>